<dbReference type="GO" id="GO:0016491">
    <property type="term" value="F:oxidoreductase activity"/>
    <property type="evidence" value="ECO:0007669"/>
    <property type="project" value="InterPro"/>
</dbReference>
<dbReference type="InterPro" id="IPR016169">
    <property type="entry name" value="FAD-bd_PCMH_sub2"/>
</dbReference>
<evidence type="ECO:0000256" key="3">
    <source>
        <dbReference type="ARBA" id="ARBA00022630"/>
    </source>
</evidence>
<dbReference type="InterPro" id="IPR006094">
    <property type="entry name" value="Oxid_FAD_bind_N"/>
</dbReference>
<feature type="domain" description="FAD-binding PCMH-type" evidence="7">
    <location>
        <begin position="90"/>
        <end position="264"/>
    </location>
</feature>
<keyword evidence="4" id="KW-0732">Signal</keyword>
<dbReference type="EMBL" id="JAJJMB010003267">
    <property type="protein sequence ID" value="KAI3948458.1"/>
    <property type="molecule type" value="Genomic_DNA"/>
</dbReference>
<keyword evidence="9" id="KW-1185">Reference proteome</keyword>
<dbReference type="SUPFAM" id="SSF56176">
    <property type="entry name" value="FAD-binding/transporter-associated domain-like"/>
    <property type="match status" value="1"/>
</dbReference>
<dbReference type="Gene3D" id="3.30.465.10">
    <property type="match status" value="1"/>
</dbReference>
<dbReference type="Pfam" id="PF08031">
    <property type="entry name" value="BBE"/>
    <property type="match status" value="1"/>
</dbReference>
<dbReference type="Gene3D" id="3.30.43.10">
    <property type="entry name" value="Uridine Diphospho-n-acetylenolpyruvylglucosamine Reductase, domain 2"/>
    <property type="match status" value="1"/>
</dbReference>
<comment type="cofactor">
    <cofactor evidence="1">
        <name>FAD</name>
        <dbReference type="ChEBI" id="CHEBI:57692"/>
    </cofactor>
</comment>
<dbReference type="Gene3D" id="3.40.462.20">
    <property type="match status" value="1"/>
</dbReference>
<organism evidence="8 9">
    <name type="scientific">Papaver atlanticum</name>
    <dbReference type="NCBI Taxonomy" id="357466"/>
    <lineage>
        <taxon>Eukaryota</taxon>
        <taxon>Viridiplantae</taxon>
        <taxon>Streptophyta</taxon>
        <taxon>Embryophyta</taxon>
        <taxon>Tracheophyta</taxon>
        <taxon>Spermatophyta</taxon>
        <taxon>Magnoliopsida</taxon>
        <taxon>Ranunculales</taxon>
        <taxon>Papaveraceae</taxon>
        <taxon>Papaveroideae</taxon>
        <taxon>Papaver</taxon>
    </lineage>
</organism>
<reference evidence="8" key="1">
    <citation type="submission" date="2022-04" db="EMBL/GenBank/DDBJ databases">
        <title>A functionally conserved STORR gene fusion in Papaver species that diverged 16.8 million years ago.</title>
        <authorList>
            <person name="Catania T."/>
        </authorList>
    </citation>
    <scope>NUCLEOTIDE SEQUENCE</scope>
    <source>
        <strain evidence="8">S-188037</strain>
    </source>
</reference>
<keyword evidence="3" id="KW-0285">Flavoprotein</keyword>
<evidence type="ECO:0000256" key="2">
    <source>
        <dbReference type="ARBA" id="ARBA00005466"/>
    </source>
</evidence>
<evidence type="ECO:0000256" key="5">
    <source>
        <dbReference type="ARBA" id="ARBA00022827"/>
    </source>
</evidence>
<keyword evidence="5" id="KW-0274">FAD</keyword>
<dbReference type="InterPro" id="IPR012951">
    <property type="entry name" value="BBE"/>
</dbReference>
<evidence type="ECO:0000256" key="6">
    <source>
        <dbReference type="ARBA" id="ARBA00023180"/>
    </source>
</evidence>
<keyword evidence="6" id="KW-0325">Glycoprotein</keyword>
<dbReference type="InterPro" id="IPR036318">
    <property type="entry name" value="FAD-bd_PCMH-like_sf"/>
</dbReference>
<name>A0AAD4TBN0_9MAGN</name>
<proteinExistence type="inferred from homology"/>
<dbReference type="PROSITE" id="PS51387">
    <property type="entry name" value="FAD_PCMH"/>
    <property type="match status" value="1"/>
</dbReference>
<dbReference type="InterPro" id="IPR016166">
    <property type="entry name" value="FAD-bd_PCMH"/>
</dbReference>
<evidence type="ECO:0000313" key="8">
    <source>
        <dbReference type="EMBL" id="KAI3948458.1"/>
    </source>
</evidence>
<evidence type="ECO:0000256" key="1">
    <source>
        <dbReference type="ARBA" id="ARBA00001974"/>
    </source>
</evidence>
<dbReference type="InterPro" id="IPR016167">
    <property type="entry name" value="FAD-bd_PCMH_sub1"/>
</dbReference>
<evidence type="ECO:0000256" key="4">
    <source>
        <dbReference type="ARBA" id="ARBA00022729"/>
    </source>
</evidence>
<sequence>MTIEQENQNQSKMDSSTYLPLSLSLLYLVSWINTTTSSSSATLLSTENNFLRCMSLQFSSFSQIHTPKTSSYASLLYSNTTSYRRFYSTTKPKPLAILTPKNEADIKKAFICSKKNGFQVRVKSGGHDYEGLSSISNFPFIIVDLVNFRSISVNVKCETAWVQAGATIGELYYRIAEKSKTLAFPAGTCPTVGVGGHFSGGGMGTLVRKYGVAADNVIDAYILDANSIILNRKSMGENLFWAIRGGSGASFGIILSWKVKLVSVPPTVTVFTPRRSLEKGAAQLVLRWQHIADKLHEDLYIRVILQNGLDEQTGNKTIYALFNSLYLGGTQELLQLMEQSFPELGVTASECTEMSWIESVLYFVNVQEKPLEVLLDRTHSDTEFFKAKSDFVNKPISEIGFQGYGEVSKKKIGIMSKISESSVPFPHRKGNLYNIQYIVKWKQEGIQASQNHMKWMKDLYEYTTPFVTNSPRAAYVNYRDLDLGTNDLCNMNYSQSSQWGMKYFKGNFKRCAWVKRETDPRNFFRNEQSIPPFQKEKQSMVISLAPAKEKQSMANFLLLLLSFFFF</sequence>
<gene>
    <name evidence="8" type="ORF">MKW98_019208</name>
</gene>
<comment type="similarity">
    <text evidence="2">Belongs to the oxygen-dependent FAD-linked oxidoreductase family.</text>
</comment>
<evidence type="ECO:0000313" key="9">
    <source>
        <dbReference type="Proteomes" id="UP001202328"/>
    </source>
</evidence>
<dbReference type="PANTHER" id="PTHR32448">
    <property type="entry name" value="OS08G0158400 PROTEIN"/>
    <property type="match status" value="1"/>
</dbReference>
<dbReference type="AlphaFoldDB" id="A0AAD4TBN0"/>
<dbReference type="GO" id="GO:0071949">
    <property type="term" value="F:FAD binding"/>
    <property type="evidence" value="ECO:0007669"/>
    <property type="project" value="InterPro"/>
</dbReference>
<dbReference type="Pfam" id="PF01565">
    <property type="entry name" value="FAD_binding_4"/>
    <property type="match status" value="1"/>
</dbReference>
<dbReference type="Proteomes" id="UP001202328">
    <property type="component" value="Unassembled WGS sequence"/>
</dbReference>
<evidence type="ECO:0000259" key="7">
    <source>
        <dbReference type="PROSITE" id="PS51387"/>
    </source>
</evidence>
<protein>
    <recommendedName>
        <fullName evidence="7">FAD-binding PCMH-type domain-containing protein</fullName>
    </recommendedName>
</protein>
<comment type="caution">
    <text evidence="8">The sequence shown here is derived from an EMBL/GenBank/DDBJ whole genome shotgun (WGS) entry which is preliminary data.</text>
</comment>
<accession>A0AAD4TBN0</accession>